<sequence length="40" mass="4694">MNWYHASPTKDLTTLEPRISNHGVPLVYLSRKRETVEQLI</sequence>
<accession>A0A1H9XDD1</accession>
<reference evidence="1 2" key="1">
    <citation type="submission" date="2016-10" db="EMBL/GenBank/DDBJ databases">
        <authorList>
            <person name="de Groot N.N."/>
        </authorList>
    </citation>
    <scope>NUCLEOTIDE SEQUENCE [LARGE SCALE GENOMIC DNA]</scope>
    <source>
        <strain evidence="1 2">AR40</strain>
    </source>
</reference>
<dbReference type="AlphaFoldDB" id="A0A1H9XDD1"/>
<name>A0A1H9XDD1_BUTFI</name>
<protein>
    <submittedName>
        <fullName evidence="1">Uncharacterized protein</fullName>
    </submittedName>
</protein>
<dbReference type="Proteomes" id="UP000182584">
    <property type="component" value="Unassembled WGS sequence"/>
</dbReference>
<organism evidence="1 2">
    <name type="scientific">Butyrivibrio fibrisolvens</name>
    <dbReference type="NCBI Taxonomy" id="831"/>
    <lineage>
        <taxon>Bacteria</taxon>
        <taxon>Bacillati</taxon>
        <taxon>Bacillota</taxon>
        <taxon>Clostridia</taxon>
        <taxon>Lachnospirales</taxon>
        <taxon>Lachnospiraceae</taxon>
        <taxon>Butyrivibrio</taxon>
    </lineage>
</organism>
<proteinExistence type="predicted"/>
<evidence type="ECO:0000313" key="1">
    <source>
        <dbReference type="EMBL" id="SES44208.1"/>
    </source>
</evidence>
<gene>
    <name evidence="1" type="ORF">SAMN04487884_1614</name>
</gene>
<evidence type="ECO:0000313" key="2">
    <source>
        <dbReference type="Proteomes" id="UP000182584"/>
    </source>
</evidence>
<dbReference type="EMBL" id="FOGJ01000061">
    <property type="protein sequence ID" value="SES44208.1"/>
    <property type="molecule type" value="Genomic_DNA"/>
</dbReference>